<organism evidence="1 2">
    <name type="scientific">Tribonema minus</name>
    <dbReference type="NCBI Taxonomy" id="303371"/>
    <lineage>
        <taxon>Eukaryota</taxon>
        <taxon>Sar</taxon>
        <taxon>Stramenopiles</taxon>
        <taxon>Ochrophyta</taxon>
        <taxon>PX clade</taxon>
        <taxon>Xanthophyceae</taxon>
        <taxon>Tribonematales</taxon>
        <taxon>Tribonemataceae</taxon>
        <taxon>Tribonema</taxon>
    </lineage>
</organism>
<dbReference type="Proteomes" id="UP000664859">
    <property type="component" value="Unassembled WGS sequence"/>
</dbReference>
<dbReference type="EMBL" id="JAFCMP010000443">
    <property type="protein sequence ID" value="KAG5179897.1"/>
    <property type="molecule type" value="Genomic_DNA"/>
</dbReference>
<proteinExistence type="predicted"/>
<gene>
    <name evidence="1" type="ORF">JKP88DRAFT_256236</name>
</gene>
<name>A0A835YQY1_9STRA</name>
<sequence length="219" mass="23437">MMRLSSTAVLVCFQIGSQLRSAVSRFEVTSGNLPSPGSCGPSIPGMLSEDGESCCSLRYASKSAALQASAALQSWISRNDHSNTHRAKNLFQSLKTIIILITRQYSCSGSLVYSEGVQRCTIHLAAFPCASRSVYSTQIITAQSALKLIVTAASDSTGRLWLLCLQAALAAKADEILLRVSHVLSDTVVFADSSVQFRPQISQRQTVTRVAGTFTASPT</sequence>
<dbReference type="AlphaFoldDB" id="A0A835YQY1"/>
<protein>
    <submittedName>
        <fullName evidence="1">Uncharacterized protein</fullName>
    </submittedName>
</protein>
<keyword evidence="2" id="KW-1185">Reference proteome</keyword>
<comment type="caution">
    <text evidence="1">The sequence shown here is derived from an EMBL/GenBank/DDBJ whole genome shotgun (WGS) entry which is preliminary data.</text>
</comment>
<reference evidence="1" key="1">
    <citation type="submission" date="2021-02" db="EMBL/GenBank/DDBJ databases">
        <title>First Annotated Genome of the Yellow-green Alga Tribonema minus.</title>
        <authorList>
            <person name="Mahan K.M."/>
        </authorList>
    </citation>
    <scope>NUCLEOTIDE SEQUENCE</scope>
    <source>
        <strain evidence="1">UTEX B ZZ1240</strain>
    </source>
</reference>
<evidence type="ECO:0000313" key="2">
    <source>
        <dbReference type="Proteomes" id="UP000664859"/>
    </source>
</evidence>
<accession>A0A835YQY1</accession>
<evidence type="ECO:0000313" key="1">
    <source>
        <dbReference type="EMBL" id="KAG5179897.1"/>
    </source>
</evidence>